<sequence length="130" mass="14451">MQCLFDGLSLPKLQSLNLCDVSLVNGIEMDLSMLVENLEELDISWLKNCSDSAFNCILTSLLGSTGEKLKVLHCSGTAIVMSQLRALLRNFPNLETLNIESCRQLPRGIKRKYEGKFEVTALRKKCALSA</sequence>
<evidence type="ECO:0000313" key="1">
    <source>
        <dbReference type="EMBL" id="KAF6041511.1"/>
    </source>
</evidence>
<organism evidence="1 2">
    <name type="scientific">Bugula neritina</name>
    <name type="common">Brown bryozoan</name>
    <name type="synonym">Sertularia neritina</name>
    <dbReference type="NCBI Taxonomy" id="10212"/>
    <lineage>
        <taxon>Eukaryota</taxon>
        <taxon>Metazoa</taxon>
        <taxon>Spiralia</taxon>
        <taxon>Lophotrochozoa</taxon>
        <taxon>Bryozoa</taxon>
        <taxon>Gymnolaemata</taxon>
        <taxon>Cheilostomatida</taxon>
        <taxon>Flustrina</taxon>
        <taxon>Buguloidea</taxon>
        <taxon>Bugulidae</taxon>
        <taxon>Bugula</taxon>
    </lineage>
</organism>
<dbReference type="Gene3D" id="3.80.10.10">
    <property type="entry name" value="Ribonuclease Inhibitor"/>
    <property type="match status" value="1"/>
</dbReference>
<protein>
    <submittedName>
        <fullName evidence="1">Uncharacterized protein</fullName>
    </submittedName>
</protein>
<evidence type="ECO:0000313" key="2">
    <source>
        <dbReference type="Proteomes" id="UP000593567"/>
    </source>
</evidence>
<dbReference type="Proteomes" id="UP000593567">
    <property type="component" value="Unassembled WGS sequence"/>
</dbReference>
<keyword evidence="2" id="KW-1185">Reference proteome</keyword>
<proteinExistence type="predicted"/>
<dbReference type="SUPFAM" id="SSF52047">
    <property type="entry name" value="RNI-like"/>
    <property type="match status" value="1"/>
</dbReference>
<dbReference type="OrthoDB" id="3134645at2759"/>
<comment type="caution">
    <text evidence="1">The sequence shown here is derived from an EMBL/GenBank/DDBJ whole genome shotgun (WGS) entry which is preliminary data.</text>
</comment>
<dbReference type="AlphaFoldDB" id="A0A7J7KTI5"/>
<dbReference type="InterPro" id="IPR032675">
    <property type="entry name" value="LRR_dom_sf"/>
</dbReference>
<name>A0A7J7KTI5_BUGNE</name>
<gene>
    <name evidence="1" type="ORF">EB796_000190</name>
</gene>
<reference evidence="1" key="1">
    <citation type="submission" date="2020-06" db="EMBL/GenBank/DDBJ databases">
        <title>Draft genome of Bugula neritina, a colonial animal packing powerful symbionts and potential medicines.</title>
        <authorList>
            <person name="Rayko M."/>
        </authorList>
    </citation>
    <scope>NUCLEOTIDE SEQUENCE [LARGE SCALE GENOMIC DNA]</scope>
    <source>
        <strain evidence="1">Kwan_BN1</strain>
    </source>
</reference>
<accession>A0A7J7KTI5</accession>
<dbReference type="EMBL" id="VXIV02000032">
    <property type="protein sequence ID" value="KAF6041511.1"/>
    <property type="molecule type" value="Genomic_DNA"/>
</dbReference>